<accession>A0ACC2RV53</accession>
<dbReference type="Proteomes" id="UP001165960">
    <property type="component" value="Unassembled WGS sequence"/>
</dbReference>
<protein>
    <submittedName>
        <fullName evidence="1">Uncharacterized protein</fullName>
    </submittedName>
</protein>
<reference evidence="1" key="1">
    <citation type="submission" date="2022-04" db="EMBL/GenBank/DDBJ databases">
        <title>Genome of the entomopathogenic fungus Entomophthora muscae.</title>
        <authorList>
            <person name="Elya C."/>
            <person name="Lovett B.R."/>
            <person name="Lee E."/>
            <person name="Macias A.M."/>
            <person name="Hajek A.E."/>
            <person name="De Bivort B.L."/>
            <person name="Kasson M.T."/>
            <person name="De Fine Licht H.H."/>
            <person name="Stajich J.E."/>
        </authorList>
    </citation>
    <scope>NUCLEOTIDE SEQUENCE</scope>
    <source>
        <strain evidence="1">Berkeley</strain>
    </source>
</reference>
<name>A0ACC2RV53_9FUNG</name>
<evidence type="ECO:0000313" key="2">
    <source>
        <dbReference type="Proteomes" id="UP001165960"/>
    </source>
</evidence>
<gene>
    <name evidence="1" type="ORF">DSO57_1019567</name>
</gene>
<sequence length="149" mass="16182">MYIFEGIPRRAQDILATSENAVRSLTCNDLEFSALKPAPSTPPGLAPRCPFSPSTQLSKKKVWVPKTAPKRAPWLLGGMILMGLDSYFLTICCVLSMDAPLRGHTSLALDGVLVDPFPRMGAKLSLAPSLTVRGIRTCDGLKARLKQML</sequence>
<organism evidence="1 2">
    <name type="scientific">Entomophthora muscae</name>
    <dbReference type="NCBI Taxonomy" id="34485"/>
    <lineage>
        <taxon>Eukaryota</taxon>
        <taxon>Fungi</taxon>
        <taxon>Fungi incertae sedis</taxon>
        <taxon>Zoopagomycota</taxon>
        <taxon>Entomophthoromycotina</taxon>
        <taxon>Entomophthoromycetes</taxon>
        <taxon>Entomophthorales</taxon>
        <taxon>Entomophthoraceae</taxon>
        <taxon>Entomophthora</taxon>
    </lineage>
</organism>
<proteinExistence type="predicted"/>
<keyword evidence="2" id="KW-1185">Reference proteome</keyword>
<comment type="caution">
    <text evidence="1">The sequence shown here is derived from an EMBL/GenBank/DDBJ whole genome shotgun (WGS) entry which is preliminary data.</text>
</comment>
<dbReference type="EMBL" id="QTSX02006478">
    <property type="protein sequence ID" value="KAJ9053931.1"/>
    <property type="molecule type" value="Genomic_DNA"/>
</dbReference>
<evidence type="ECO:0000313" key="1">
    <source>
        <dbReference type="EMBL" id="KAJ9053931.1"/>
    </source>
</evidence>